<evidence type="ECO:0000313" key="3">
    <source>
        <dbReference type="Proteomes" id="UP001549921"/>
    </source>
</evidence>
<dbReference type="Proteomes" id="UP001549921">
    <property type="component" value="Unassembled WGS sequence"/>
</dbReference>
<comment type="caution">
    <text evidence="2">The sequence shown here is derived from an EMBL/GenBank/DDBJ whole genome shotgun (WGS) entry which is preliminary data.</text>
</comment>
<organism evidence="2 3">
    <name type="scientific">Loxostege sticticalis</name>
    <name type="common">Beet webworm moth</name>
    <dbReference type="NCBI Taxonomy" id="481309"/>
    <lineage>
        <taxon>Eukaryota</taxon>
        <taxon>Metazoa</taxon>
        <taxon>Ecdysozoa</taxon>
        <taxon>Arthropoda</taxon>
        <taxon>Hexapoda</taxon>
        <taxon>Insecta</taxon>
        <taxon>Pterygota</taxon>
        <taxon>Neoptera</taxon>
        <taxon>Endopterygota</taxon>
        <taxon>Lepidoptera</taxon>
        <taxon>Glossata</taxon>
        <taxon>Ditrysia</taxon>
        <taxon>Pyraloidea</taxon>
        <taxon>Crambidae</taxon>
        <taxon>Pyraustinae</taxon>
        <taxon>Loxostege</taxon>
    </lineage>
</organism>
<dbReference type="PANTHER" id="PTHR10773">
    <property type="entry name" value="DNA-DIRECTED RNA POLYMERASES I, II, AND III SUBUNIT RPABC2"/>
    <property type="match status" value="1"/>
</dbReference>
<gene>
    <name evidence="2" type="ORF">ABMA28_013202</name>
</gene>
<sequence>MESLLPEMECSAQLQTMNNNDDLQTTDSLMIMTPSTLQKIDFIATPTVLYIIKDYDLRNISDLDGVLQSIETQNISQDVVTTESEERPETPIEQLTKKRKVDPNLWKDKKNKILKNSGKSYESVRTNKQNAEKSIGPPCNCKLKCYEKLDQNMRNKIFQSFWAIGDHERQWDFINRHVKKDNVKKITVERKNNRTQTLTYQLFDDTNSMIKVCKIMFLNSLSITQQVVYTAIEKLGDDNYLKDNRGTHKNRPRRIPEETEKSIIDHINLFERVESHYTRKDSQKQYLCETLNISKMHRLYLEWIDTNNQYNQTCKETKRQYETIFNTKFNLSFHKPKKDLCEICSIYQTSDDVRKEQLKADYENHLKEKQLVRQLKEQEKETFSSDDSVVACFDLEKVLNIPQSEFHYKRKYPVYNFTIYNIIEKKGYCYVWHCQIARRGAIEIASCLWSFIQVHVELGIKNISFYSDSCAGQNRNRFVFAMFSLAAKKFNIKITHRFLEKGHSQTEGDSMHAAIERSKKKHTIYTPDQMYSLIENAKVTGHKYQVKQMTQDDFIDFKELIKGKNWLKDTNGDKIYWSKIKEVVFSYNHPDTIYFRYSFEDELQEMQTTTRTNSRRRRGEPIEDAENLKLAYTGMLPIPLPLFKDLISLCDSGAIPNHYQCFYRNLVPIESTSVTNDSDEEN</sequence>
<dbReference type="AlphaFoldDB" id="A0ABD0THH1"/>
<dbReference type="EMBL" id="JBEDNZ010000004">
    <property type="protein sequence ID" value="KAL0848771.1"/>
    <property type="molecule type" value="Genomic_DNA"/>
</dbReference>
<dbReference type="InterPro" id="IPR057191">
    <property type="entry name" value="DUF7869"/>
</dbReference>
<reference evidence="2 3" key="1">
    <citation type="submission" date="2024-06" db="EMBL/GenBank/DDBJ databases">
        <title>A chromosome-level genome assembly of beet webworm, Loxostege sticticalis.</title>
        <authorList>
            <person name="Zhang Y."/>
        </authorList>
    </citation>
    <scope>NUCLEOTIDE SEQUENCE [LARGE SCALE GENOMIC DNA]</scope>
    <source>
        <strain evidence="2">AQ028</strain>
        <tissue evidence="2">Male pupae</tissue>
    </source>
</reference>
<evidence type="ECO:0000259" key="1">
    <source>
        <dbReference type="Pfam" id="PF25273"/>
    </source>
</evidence>
<protein>
    <recommendedName>
        <fullName evidence="1">DUF7869 domain-containing protein</fullName>
    </recommendedName>
</protein>
<dbReference type="PANTHER" id="PTHR10773:SF19">
    <property type="match status" value="1"/>
</dbReference>
<dbReference type="Pfam" id="PF25273">
    <property type="entry name" value="DUF7869"/>
    <property type="match status" value="1"/>
</dbReference>
<evidence type="ECO:0000313" key="2">
    <source>
        <dbReference type="EMBL" id="KAL0848771.1"/>
    </source>
</evidence>
<accession>A0ABD0THH1</accession>
<proteinExistence type="predicted"/>
<name>A0ABD0THH1_LOXSC</name>
<feature type="domain" description="DUF7869" evidence="1">
    <location>
        <begin position="426"/>
        <end position="572"/>
    </location>
</feature>